<gene>
    <name evidence="1" type="ORF">FA13DRAFT_1733819</name>
</gene>
<dbReference type="OrthoDB" id="2576311at2759"/>
<proteinExistence type="predicted"/>
<dbReference type="AlphaFoldDB" id="A0A4Y7TA82"/>
<reference evidence="1 2" key="1">
    <citation type="journal article" date="2019" name="Nat. Ecol. Evol.">
        <title>Megaphylogeny resolves global patterns of mushroom evolution.</title>
        <authorList>
            <person name="Varga T."/>
            <person name="Krizsan K."/>
            <person name="Foldi C."/>
            <person name="Dima B."/>
            <person name="Sanchez-Garcia M."/>
            <person name="Sanchez-Ramirez S."/>
            <person name="Szollosi G.J."/>
            <person name="Szarkandi J.G."/>
            <person name="Papp V."/>
            <person name="Albert L."/>
            <person name="Andreopoulos W."/>
            <person name="Angelini C."/>
            <person name="Antonin V."/>
            <person name="Barry K.W."/>
            <person name="Bougher N.L."/>
            <person name="Buchanan P."/>
            <person name="Buyck B."/>
            <person name="Bense V."/>
            <person name="Catcheside P."/>
            <person name="Chovatia M."/>
            <person name="Cooper J."/>
            <person name="Damon W."/>
            <person name="Desjardin D."/>
            <person name="Finy P."/>
            <person name="Geml J."/>
            <person name="Haridas S."/>
            <person name="Hughes K."/>
            <person name="Justo A."/>
            <person name="Karasinski D."/>
            <person name="Kautmanova I."/>
            <person name="Kiss B."/>
            <person name="Kocsube S."/>
            <person name="Kotiranta H."/>
            <person name="LaButti K.M."/>
            <person name="Lechner B.E."/>
            <person name="Liimatainen K."/>
            <person name="Lipzen A."/>
            <person name="Lukacs Z."/>
            <person name="Mihaltcheva S."/>
            <person name="Morgado L.N."/>
            <person name="Niskanen T."/>
            <person name="Noordeloos M.E."/>
            <person name="Ohm R.A."/>
            <person name="Ortiz-Santana B."/>
            <person name="Ovrebo C."/>
            <person name="Racz N."/>
            <person name="Riley R."/>
            <person name="Savchenko A."/>
            <person name="Shiryaev A."/>
            <person name="Soop K."/>
            <person name="Spirin V."/>
            <person name="Szebenyi C."/>
            <person name="Tomsovsky M."/>
            <person name="Tulloss R.E."/>
            <person name="Uehling J."/>
            <person name="Grigoriev I.V."/>
            <person name="Vagvolgyi C."/>
            <person name="Papp T."/>
            <person name="Martin F.M."/>
            <person name="Miettinen O."/>
            <person name="Hibbett D.S."/>
            <person name="Nagy L.G."/>
        </authorList>
    </citation>
    <scope>NUCLEOTIDE SEQUENCE [LARGE SCALE GENOMIC DNA]</scope>
    <source>
        <strain evidence="1 2">FP101781</strain>
    </source>
</reference>
<comment type="caution">
    <text evidence="1">The sequence shown here is derived from an EMBL/GenBank/DDBJ whole genome shotgun (WGS) entry which is preliminary data.</text>
</comment>
<keyword evidence="2" id="KW-1185">Reference proteome</keyword>
<organism evidence="1 2">
    <name type="scientific">Coprinellus micaceus</name>
    <name type="common">Glistening ink-cap mushroom</name>
    <name type="synonym">Coprinus micaceus</name>
    <dbReference type="NCBI Taxonomy" id="71717"/>
    <lineage>
        <taxon>Eukaryota</taxon>
        <taxon>Fungi</taxon>
        <taxon>Dikarya</taxon>
        <taxon>Basidiomycota</taxon>
        <taxon>Agaricomycotina</taxon>
        <taxon>Agaricomycetes</taxon>
        <taxon>Agaricomycetidae</taxon>
        <taxon>Agaricales</taxon>
        <taxon>Agaricineae</taxon>
        <taxon>Psathyrellaceae</taxon>
        <taxon>Coprinellus</taxon>
    </lineage>
</organism>
<sequence>MTTAVPATCSAEFWSYNSLSQSPCAVGSALARACEPRTFPIPALLPNNVYIGPWAGGQNTPCRCSSAFYSLLSACAHCQTRNFLPWSLYAFNCTPPYVRVFPRDIPRGIAVPAWAYMNVEVADFWDPSVAQTYGGIESVAPVPTPMPTIVNDPPSSTVPHRQSQLPLPKVLRCLHPLWPHQDWMGSVVRMALVGCERPDLKLPPLSSLCLRLRPSS</sequence>
<evidence type="ECO:0000313" key="1">
    <source>
        <dbReference type="EMBL" id="TEB30502.1"/>
    </source>
</evidence>
<name>A0A4Y7TA82_COPMI</name>
<dbReference type="EMBL" id="QPFP01000023">
    <property type="protein sequence ID" value="TEB30502.1"/>
    <property type="molecule type" value="Genomic_DNA"/>
</dbReference>
<evidence type="ECO:0000313" key="2">
    <source>
        <dbReference type="Proteomes" id="UP000298030"/>
    </source>
</evidence>
<protein>
    <submittedName>
        <fullName evidence="1">Uncharacterized protein</fullName>
    </submittedName>
</protein>
<dbReference type="Proteomes" id="UP000298030">
    <property type="component" value="Unassembled WGS sequence"/>
</dbReference>
<accession>A0A4Y7TA82</accession>
<feature type="non-terminal residue" evidence="1">
    <location>
        <position position="216"/>
    </location>
</feature>